<feature type="region of interest" description="Disordered" evidence="3">
    <location>
        <begin position="24"/>
        <end position="56"/>
    </location>
</feature>
<proteinExistence type="predicted"/>
<accession>A0AAN7DR90</accession>
<dbReference type="SMART" id="SM00360">
    <property type="entry name" value="RRM"/>
    <property type="match status" value="2"/>
</dbReference>
<dbReference type="PROSITE" id="PS50102">
    <property type="entry name" value="RRM"/>
    <property type="match status" value="2"/>
</dbReference>
<dbReference type="Pfam" id="PF00076">
    <property type="entry name" value="RRM_1"/>
    <property type="match status" value="1"/>
</dbReference>
<dbReference type="AlphaFoldDB" id="A0AAN7DR90"/>
<reference evidence="5 6" key="1">
    <citation type="submission" date="2022-11" db="EMBL/GenBank/DDBJ databases">
        <title>Mucor velutinosus strain NIH1002 WGS.</title>
        <authorList>
            <person name="Subramanian P."/>
            <person name="Mullikin J.C."/>
            <person name="Segre J.A."/>
            <person name="Zelazny A.M."/>
        </authorList>
    </citation>
    <scope>NUCLEOTIDE SEQUENCE [LARGE SCALE GENOMIC DNA]</scope>
    <source>
        <strain evidence="5 6">NIH1002</strain>
    </source>
</reference>
<feature type="domain" description="RRM" evidence="4">
    <location>
        <begin position="61"/>
        <end position="156"/>
    </location>
</feature>
<evidence type="ECO:0000256" key="3">
    <source>
        <dbReference type="SAM" id="MobiDB-lite"/>
    </source>
</evidence>
<dbReference type="Gene3D" id="3.30.70.330">
    <property type="match status" value="2"/>
</dbReference>
<evidence type="ECO:0000256" key="2">
    <source>
        <dbReference type="PROSITE-ProRule" id="PRU00176"/>
    </source>
</evidence>
<dbReference type="GO" id="GO:0003723">
    <property type="term" value="F:RNA binding"/>
    <property type="evidence" value="ECO:0007669"/>
    <property type="project" value="UniProtKB-UniRule"/>
</dbReference>
<dbReference type="PANTHER" id="PTHR10501">
    <property type="entry name" value="U1 SMALL NUCLEAR RIBONUCLEOPROTEIN A/U2 SMALL NUCLEAR RIBONUCLEOPROTEIN B"/>
    <property type="match status" value="1"/>
</dbReference>
<sequence length="497" mass="54505">MASDTTTRLSPTISYIDVHPLTPTPAMTISNTNSTSNSPVSSLPSSPPLSSQQQHKQEDVTTVFVVGFPDDMQEREFQNMFIFAKGFEAASLKWHCRDQQDDQDFYNILNNLSKKQMIGFARFSTRQEAKEAAMEMNGKRVDVEKGCILKAEMAKKNLHINRNSIVPSTGAAASAINSNSLMLSAVLLPEPASSSPMSIMSRRLSQPQAQHNDLFPTSQPSATAGAGYESFSPLPSDLLSPGDYKNDPFLNETLMTTTSSTPSFSDSLFGLRSQSFDGRNGIPATATTSRSRNSTINNSTNDMAQFNLFSKSFNSNELDTDPFDYLSKSTPVPHHEFAFSMNNNAFFGEDLLSVNRKSSLQPSSPNIARSASISAGYFRSANSPADQNPPCNTLYVGNLPPATSEDELRSLFSTCEGYKRMCFRQKPQGPMCFVEFEDVVYATQAMSQHQGHVLSNSVKGGIRLSFSKNPLFIKPNKDINSTAFSFKQMGTALLADL</sequence>
<name>A0AAN7DR90_9FUNG</name>
<gene>
    <name evidence="5" type="ORF">ATC70_004480</name>
</gene>
<feature type="compositionally biased region" description="Low complexity" evidence="3">
    <location>
        <begin position="30"/>
        <end position="51"/>
    </location>
</feature>
<dbReference type="InterPro" id="IPR012677">
    <property type="entry name" value="Nucleotide-bd_a/b_plait_sf"/>
</dbReference>
<evidence type="ECO:0000256" key="1">
    <source>
        <dbReference type="ARBA" id="ARBA00022884"/>
    </source>
</evidence>
<evidence type="ECO:0000259" key="4">
    <source>
        <dbReference type="PROSITE" id="PS50102"/>
    </source>
</evidence>
<dbReference type="InterPro" id="IPR000504">
    <property type="entry name" value="RRM_dom"/>
</dbReference>
<dbReference type="Proteomes" id="UP001304243">
    <property type="component" value="Unassembled WGS sequence"/>
</dbReference>
<evidence type="ECO:0000313" key="6">
    <source>
        <dbReference type="Proteomes" id="UP001304243"/>
    </source>
</evidence>
<dbReference type="InterPro" id="IPR035979">
    <property type="entry name" value="RBD_domain_sf"/>
</dbReference>
<feature type="region of interest" description="Disordered" evidence="3">
    <location>
        <begin position="279"/>
        <end position="298"/>
    </location>
</feature>
<protein>
    <recommendedName>
        <fullName evidence="4">RRM domain-containing protein</fullName>
    </recommendedName>
</protein>
<feature type="compositionally biased region" description="Low complexity" evidence="3">
    <location>
        <begin position="287"/>
        <end position="298"/>
    </location>
</feature>
<dbReference type="GeneID" id="89948166"/>
<evidence type="ECO:0000313" key="5">
    <source>
        <dbReference type="EMBL" id="KAK4521941.1"/>
    </source>
</evidence>
<keyword evidence="1 2" id="KW-0694">RNA-binding</keyword>
<keyword evidence="6" id="KW-1185">Reference proteome</keyword>
<feature type="domain" description="RRM" evidence="4">
    <location>
        <begin position="392"/>
        <end position="469"/>
    </location>
</feature>
<dbReference type="CDD" id="cd12245">
    <property type="entry name" value="RRM_scw1_like"/>
    <property type="match status" value="1"/>
</dbReference>
<dbReference type="EMBL" id="JASEJX010000001">
    <property type="protein sequence ID" value="KAK4521941.1"/>
    <property type="molecule type" value="Genomic_DNA"/>
</dbReference>
<organism evidence="5 6">
    <name type="scientific">Mucor velutinosus</name>
    <dbReference type="NCBI Taxonomy" id="708070"/>
    <lineage>
        <taxon>Eukaryota</taxon>
        <taxon>Fungi</taxon>
        <taxon>Fungi incertae sedis</taxon>
        <taxon>Mucoromycota</taxon>
        <taxon>Mucoromycotina</taxon>
        <taxon>Mucoromycetes</taxon>
        <taxon>Mucorales</taxon>
        <taxon>Mucorineae</taxon>
        <taxon>Mucoraceae</taxon>
        <taxon>Mucor</taxon>
    </lineage>
</organism>
<comment type="caution">
    <text evidence="5">The sequence shown here is derived from an EMBL/GenBank/DDBJ whole genome shotgun (WGS) entry which is preliminary data.</text>
</comment>
<dbReference type="RefSeq" id="XP_064688607.1">
    <property type="nucleotide sequence ID" value="XM_064823782.1"/>
</dbReference>
<dbReference type="SUPFAM" id="SSF54928">
    <property type="entry name" value="RNA-binding domain, RBD"/>
    <property type="match status" value="2"/>
</dbReference>